<dbReference type="SUPFAM" id="SSF55307">
    <property type="entry name" value="Tubulin C-terminal domain-like"/>
    <property type="match status" value="1"/>
</dbReference>
<evidence type="ECO:0000256" key="4">
    <source>
        <dbReference type="HAMAP-Rule" id="MF_00909"/>
    </source>
</evidence>
<name>F2LW10_HIPMA</name>
<dbReference type="RefSeq" id="WP_013681983.1">
    <property type="nucleotide sequence ID" value="NC_015318.1"/>
</dbReference>
<dbReference type="eggNOG" id="COG0206">
    <property type="taxonomic scope" value="Bacteria"/>
</dbReference>
<sequence length="377" mass="40789">MAKQEKNDYSIGAIIKVIGVGGGGSNAVNTMITHGIKNAEFITANTDIQALGVSLAQTKLQLGKKLTRGLGAGSDPEKGRRAAEESIEEIENALAGSDMVFIAAGMGGGTGTGASPIIAKVAKDIGALTIAVVTKPFDMEGKIKKEIALKGIEELKETVDSIIVIPNQKLMDIYKNLPLLEAFKKADDILRQAVQSIVELIYKQPNSQIIMNIDFADVVSVMKEKGVALMGVGEASSENGENRVRRATEMAISNPLLENTSIKGAKGILMNITAGKNFGLDEFNEATSIIEQNMNPKALFKHGFVLDESLGERVRITIIATGFSSSNTQQQSRNMINRPEYRKLDSKTLNEIKKETAIPIDDERDIPAYIRRKRVES</sequence>
<dbReference type="InParanoid" id="F2LW10"/>
<feature type="binding site" evidence="4">
    <location>
        <begin position="109"/>
        <end position="111"/>
    </location>
    <ligand>
        <name>GTP</name>
        <dbReference type="ChEBI" id="CHEBI:37565"/>
    </ligand>
</feature>
<keyword evidence="3 4" id="KW-0342">GTP-binding</keyword>
<evidence type="ECO:0000256" key="1">
    <source>
        <dbReference type="ARBA" id="ARBA00009690"/>
    </source>
</evidence>
<comment type="function">
    <text evidence="4 6">Essential cell division protein that forms a contractile ring structure (Z ring) at the future cell division site. The regulation of the ring assembly controls the timing and the location of cell division. One of the functions of the FtsZ ring is to recruit other cell division proteins to the septum to produce a new cell wall between the dividing cells. Binds GTP and shows GTPase activity.</text>
</comment>
<dbReference type="GO" id="GO:0051258">
    <property type="term" value="P:protein polymerization"/>
    <property type="evidence" value="ECO:0007669"/>
    <property type="project" value="UniProtKB-UniRule"/>
</dbReference>
<dbReference type="InterPro" id="IPR037103">
    <property type="entry name" value="Tubulin/FtsZ-like_C"/>
</dbReference>
<evidence type="ECO:0000256" key="6">
    <source>
        <dbReference type="RuleBase" id="RU000631"/>
    </source>
</evidence>
<keyword evidence="4 6" id="KW-0717">Septation</keyword>
<comment type="similarity">
    <text evidence="1 4 6">Belongs to the FtsZ family.</text>
</comment>
<dbReference type="Gene3D" id="3.40.50.1440">
    <property type="entry name" value="Tubulin/FtsZ, GTPase domain"/>
    <property type="match status" value="1"/>
</dbReference>
<dbReference type="InterPro" id="IPR020805">
    <property type="entry name" value="Cell_div_FtsZ_CS"/>
</dbReference>
<evidence type="ECO:0000313" key="9">
    <source>
        <dbReference type="EMBL" id="AEA33944.1"/>
    </source>
</evidence>
<dbReference type="Pfam" id="PF00091">
    <property type="entry name" value="Tubulin"/>
    <property type="match status" value="1"/>
</dbReference>
<dbReference type="STRING" id="760142.Hipma_0978"/>
<feature type="binding site" evidence="4">
    <location>
        <position position="144"/>
    </location>
    <ligand>
        <name>GTP</name>
        <dbReference type="ChEBI" id="CHEBI:37565"/>
    </ligand>
</feature>
<dbReference type="InterPro" id="IPR008280">
    <property type="entry name" value="Tub_FtsZ_C"/>
</dbReference>
<dbReference type="Proteomes" id="UP000008139">
    <property type="component" value="Chromosome"/>
</dbReference>
<dbReference type="PANTHER" id="PTHR30314:SF3">
    <property type="entry name" value="MITOCHONDRIAL DIVISION PROTEIN FSZA"/>
    <property type="match status" value="1"/>
</dbReference>
<dbReference type="GO" id="GO:0003924">
    <property type="term" value="F:GTPase activity"/>
    <property type="evidence" value="ECO:0007669"/>
    <property type="project" value="UniProtKB-UniRule"/>
</dbReference>
<keyword evidence="2 4" id="KW-0547">Nucleotide-binding</keyword>
<keyword evidence="4 6" id="KW-0131">Cell cycle</keyword>
<comment type="subcellular location">
    <subcellularLocation>
        <location evidence="4">Cytoplasm</location>
    </subcellularLocation>
    <text evidence="4">Assembles at midcell at the inner surface of the cytoplasmic membrane.</text>
</comment>
<dbReference type="HOGENOM" id="CLU_024865_0_1_7"/>
<reference evidence="10" key="2">
    <citation type="submission" date="2011-03" db="EMBL/GenBank/DDBJ databases">
        <title>The complete genome of Hippea maritima DSM 10411.</title>
        <authorList>
            <consortium name="US DOE Joint Genome Institute (JGI-PGF)"/>
            <person name="Lucas S."/>
            <person name="Copeland A."/>
            <person name="Lapidus A."/>
            <person name="Bruce D."/>
            <person name="Goodwin L."/>
            <person name="Pitluck S."/>
            <person name="Peters L."/>
            <person name="Kyrpides N."/>
            <person name="Mavromatis K."/>
            <person name="Pagani I."/>
            <person name="Ivanova N."/>
            <person name="Mikhailova N."/>
            <person name="Lu M."/>
            <person name="Detter J.C."/>
            <person name="Tapia R."/>
            <person name="Han C."/>
            <person name="Land M."/>
            <person name="Hauser L."/>
            <person name="Markowitz V."/>
            <person name="Cheng J.-F."/>
            <person name="Hugenholtz P."/>
            <person name="Woyke T."/>
            <person name="Wu D."/>
            <person name="Spring S."/>
            <person name="Schroeder M."/>
            <person name="Brambilla E."/>
            <person name="Klenk H.-P."/>
            <person name="Eisen J.A."/>
        </authorList>
    </citation>
    <scope>NUCLEOTIDE SEQUENCE [LARGE SCALE GENOMIC DNA]</scope>
    <source>
        <strain evidence="10">ATCC 700847 / DSM 10411 / MH2</strain>
    </source>
</reference>
<keyword evidence="4 6" id="KW-0132">Cell division</keyword>
<dbReference type="AlphaFoldDB" id="F2LW10"/>
<dbReference type="EMBL" id="CP002606">
    <property type="protein sequence ID" value="AEA33944.1"/>
    <property type="molecule type" value="Genomic_DNA"/>
</dbReference>
<dbReference type="PROSITE" id="PS01134">
    <property type="entry name" value="FTSZ_1"/>
    <property type="match status" value="1"/>
</dbReference>
<dbReference type="InterPro" id="IPR036525">
    <property type="entry name" value="Tubulin/FtsZ_GTPase_sf"/>
</dbReference>
<proteinExistence type="inferred from homology"/>
<dbReference type="InterPro" id="IPR045061">
    <property type="entry name" value="FtsZ/CetZ"/>
</dbReference>
<dbReference type="GO" id="GO:0005737">
    <property type="term" value="C:cytoplasm"/>
    <property type="evidence" value="ECO:0007669"/>
    <property type="project" value="UniProtKB-SubCell"/>
</dbReference>
<dbReference type="GO" id="GO:0000917">
    <property type="term" value="P:division septum assembly"/>
    <property type="evidence" value="ECO:0007669"/>
    <property type="project" value="UniProtKB-KW"/>
</dbReference>
<dbReference type="GO" id="GO:0005525">
    <property type="term" value="F:GTP binding"/>
    <property type="evidence" value="ECO:0007669"/>
    <property type="project" value="UniProtKB-UniRule"/>
</dbReference>
<dbReference type="CDD" id="cd02201">
    <property type="entry name" value="FtsZ_type1"/>
    <property type="match status" value="1"/>
</dbReference>
<dbReference type="GO" id="GO:0043093">
    <property type="term" value="P:FtsZ-dependent cytokinesis"/>
    <property type="evidence" value="ECO:0007669"/>
    <property type="project" value="UniProtKB-UniRule"/>
</dbReference>
<dbReference type="SUPFAM" id="SSF52490">
    <property type="entry name" value="Tubulin nucleotide-binding domain-like"/>
    <property type="match status" value="1"/>
</dbReference>
<evidence type="ECO:0000256" key="3">
    <source>
        <dbReference type="ARBA" id="ARBA00023134"/>
    </source>
</evidence>
<gene>
    <name evidence="4" type="primary">ftsZ</name>
    <name evidence="9" type="ordered locus">Hipma_0978</name>
</gene>
<dbReference type="GO" id="GO:0032153">
    <property type="term" value="C:cell division site"/>
    <property type="evidence" value="ECO:0007669"/>
    <property type="project" value="UniProtKB-UniRule"/>
</dbReference>
<feature type="binding site" evidence="4">
    <location>
        <position position="187"/>
    </location>
    <ligand>
        <name>GTP</name>
        <dbReference type="ChEBI" id="CHEBI:37565"/>
    </ligand>
</feature>
<dbReference type="PANTHER" id="PTHR30314">
    <property type="entry name" value="CELL DIVISION PROTEIN FTSZ-RELATED"/>
    <property type="match status" value="1"/>
</dbReference>
<dbReference type="PRINTS" id="PR00423">
    <property type="entry name" value="CELLDVISFTSZ"/>
</dbReference>
<dbReference type="InterPro" id="IPR003008">
    <property type="entry name" value="Tubulin_FtsZ_GTPase"/>
</dbReference>
<evidence type="ECO:0000256" key="5">
    <source>
        <dbReference type="NCBIfam" id="TIGR00065"/>
    </source>
</evidence>
<keyword evidence="10" id="KW-1185">Reference proteome</keyword>
<feature type="domain" description="Tubulin/FtsZ GTPase" evidence="7">
    <location>
        <begin position="14"/>
        <end position="205"/>
    </location>
</feature>
<dbReference type="KEGG" id="hmr:Hipma_0978"/>
<reference evidence="9 10" key="1">
    <citation type="journal article" date="2011" name="Stand. Genomic Sci.">
        <title>Complete genome sequence of the thermophilic sulfur-reducer Hippea maritima type strain (MH(2)).</title>
        <authorList>
            <person name="Huntemann M."/>
            <person name="Lu M."/>
            <person name="Nolan M."/>
            <person name="Lapidus A."/>
            <person name="Lucas S."/>
            <person name="Hammon N."/>
            <person name="Deshpande S."/>
            <person name="Cheng J.F."/>
            <person name="Tapia R."/>
            <person name="Han C."/>
            <person name="Goodwin L."/>
            <person name="Pitluck S."/>
            <person name="Liolios K."/>
            <person name="Pagani I."/>
            <person name="Ivanova N."/>
            <person name="Ovchinikova G."/>
            <person name="Pati A."/>
            <person name="Chen A."/>
            <person name="Palaniappan K."/>
            <person name="Land M."/>
            <person name="Hauser L."/>
            <person name="Jeffries C.D."/>
            <person name="Detter J.C."/>
            <person name="Brambilla E.M."/>
            <person name="Rohde M."/>
            <person name="Spring S."/>
            <person name="Goker M."/>
            <person name="Woyke T."/>
            <person name="Bristow J."/>
            <person name="Eisen J.A."/>
            <person name="Markowitz V."/>
            <person name="Hugenholtz P."/>
            <person name="Kyrpides N.C."/>
            <person name="Klenk H.P."/>
            <person name="Mavromatis K."/>
        </authorList>
    </citation>
    <scope>NUCLEOTIDE SEQUENCE [LARGE SCALE GENOMIC DNA]</scope>
    <source>
        <strain evidence="10">ATCC 700847 / DSM 10411 / MH2</strain>
    </source>
</reference>
<feature type="binding site" evidence="4">
    <location>
        <begin position="22"/>
        <end position="26"/>
    </location>
    <ligand>
        <name>GTP</name>
        <dbReference type="ChEBI" id="CHEBI:37565"/>
    </ligand>
</feature>
<evidence type="ECO:0000256" key="2">
    <source>
        <dbReference type="ARBA" id="ARBA00022741"/>
    </source>
</evidence>
<dbReference type="InterPro" id="IPR000158">
    <property type="entry name" value="Cell_div_FtsZ"/>
</dbReference>
<feature type="binding site" evidence="4">
    <location>
        <position position="140"/>
    </location>
    <ligand>
        <name>GTP</name>
        <dbReference type="ChEBI" id="CHEBI:37565"/>
    </ligand>
</feature>
<feature type="domain" description="Tubulin/FtsZ 2-layer sandwich" evidence="8">
    <location>
        <begin position="211"/>
        <end position="332"/>
    </location>
</feature>
<dbReference type="HAMAP" id="MF_00909">
    <property type="entry name" value="FtsZ"/>
    <property type="match status" value="1"/>
</dbReference>
<dbReference type="Gene3D" id="3.30.1330.20">
    <property type="entry name" value="Tubulin/FtsZ, C-terminal domain"/>
    <property type="match status" value="1"/>
</dbReference>
<dbReference type="SMART" id="SM00865">
    <property type="entry name" value="Tubulin_C"/>
    <property type="match status" value="1"/>
</dbReference>
<dbReference type="NCBIfam" id="TIGR00065">
    <property type="entry name" value="ftsZ"/>
    <property type="match status" value="1"/>
</dbReference>
<organism evidence="9 10">
    <name type="scientific">Hippea maritima (strain ATCC 700847 / DSM 10411 / MH2)</name>
    <dbReference type="NCBI Taxonomy" id="760142"/>
    <lineage>
        <taxon>Bacteria</taxon>
        <taxon>Pseudomonadati</taxon>
        <taxon>Campylobacterota</taxon>
        <taxon>Desulfurellia</taxon>
        <taxon>Desulfurellales</taxon>
        <taxon>Hippeaceae</taxon>
        <taxon>Hippea</taxon>
    </lineage>
</organism>
<dbReference type="OrthoDB" id="9813375at2"/>
<dbReference type="InterPro" id="IPR024757">
    <property type="entry name" value="FtsZ_C"/>
</dbReference>
<dbReference type="InterPro" id="IPR018316">
    <property type="entry name" value="Tubulin/FtsZ_2-layer-sand-dom"/>
</dbReference>
<comment type="subunit">
    <text evidence="4">Homodimer. Polymerizes to form a dynamic ring structure in a strictly GTP-dependent manner. Interacts directly with several other division proteins.</text>
</comment>
<dbReference type="SMART" id="SM00864">
    <property type="entry name" value="Tubulin"/>
    <property type="match status" value="1"/>
</dbReference>
<dbReference type="Pfam" id="PF12327">
    <property type="entry name" value="FtsZ_C"/>
    <property type="match status" value="1"/>
</dbReference>
<protein>
    <recommendedName>
        <fullName evidence="4 5">Cell division protein FtsZ</fullName>
    </recommendedName>
</protein>
<accession>F2LW10</accession>
<dbReference type="FunFam" id="3.40.50.1440:FF:000001">
    <property type="entry name" value="Cell division protein FtsZ"/>
    <property type="match status" value="1"/>
</dbReference>
<evidence type="ECO:0000259" key="7">
    <source>
        <dbReference type="SMART" id="SM00864"/>
    </source>
</evidence>
<dbReference type="FunCoup" id="F2LW10">
    <property type="interactions" value="435"/>
</dbReference>
<keyword evidence="4" id="KW-0963">Cytoplasm</keyword>
<dbReference type="PROSITE" id="PS01135">
    <property type="entry name" value="FTSZ_2"/>
    <property type="match status" value="1"/>
</dbReference>
<evidence type="ECO:0000313" key="10">
    <source>
        <dbReference type="Proteomes" id="UP000008139"/>
    </source>
</evidence>
<evidence type="ECO:0000259" key="8">
    <source>
        <dbReference type="SMART" id="SM00865"/>
    </source>
</evidence>